<name>A0AA88HNF0_ARTSF</name>
<evidence type="ECO:0000313" key="3">
    <source>
        <dbReference type="Proteomes" id="UP001187531"/>
    </source>
</evidence>
<dbReference type="Proteomes" id="UP001187531">
    <property type="component" value="Unassembled WGS sequence"/>
</dbReference>
<organism evidence="2 3">
    <name type="scientific">Artemia franciscana</name>
    <name type="common">Brine shrimp</name>
    <name type="synonym">Artemia sanfranciscana</name>
    <dbReference type="NCBI Taxonomy" id="6661"/>
    <lineage>
        <taxon>Eukaryota</taxon>
        <taxon>Metazoa</taxon>
        <taxon>Ecdysozoa</taxon>
        <taxon>Arthropoda</taxon>
        <taxon>Crustacea</taxon>
        <taxon>Branchiopoda</taxon>
        <taxon>Anostraca</taxon>
        <taxon>Artemiidae</taxon>
        <taxon>Artemia</taxon>
    </lineage>
</organism>
<dbReference type="AlphaFoldDB" id="A0AA88HNF0"/>
<feature type="chain" id="PRO_5041694891" evidence="1">
    <location>
        <begin position="18"/>
        <end position="292"/>
    </location>
</feature>
<keyword evidence="1" id="KW-0732">Signal</keyword>
<keyword evidence="3" id="KW-1185">Reference proteome</keyword>
<sequence>MIFLLAISIFIIYSVEAQERLFFGNRAIITISKSAIISTTTTLTPTCYELTELQGGGFEVCRRKKRQYGFLVDPFEYYHGDHPQHVTFIQPSAMPDFRYFPLLHQAISNVQPSYEDKTPSLQTSLSEKAEAEGRFFLPKLLTRQTVTSVVTIPTVGSETQSLGIDCTVPGQSIPENVCHPSIVFPPVPDGFTLKQYCQSIGEVAQMAIKECRYAAKRKRSRDGRPVVIVFGRRGGGRFPSRRLISNNILTFCGYFRSCSFPIGFVIDLALVGVPGFPDIIAAGGESSSYVSG</sequence>
<protein>
    <submittedName>
        <fullName evidence="2">Uncharacterized protein</fullName>
    </submittedName>
</protein>
<accession>A0AA88HNF0</accession>
<dbReference type="EMBL" id="JAVRJZ010000018">
    <property type="protein sequence ID" value="KAK2708737.1"/>
    <property type="molecule type" value="Genomic_DNA"/>
</dbReference>
<evidence type="ECO:0000313" key="2">
    <source>
        <dbReference type="EMBL" id="KAK2708737.1"/>
    </source>
</evidence>
<feature type="signal peptide" evidence="1">
    <location>
        <begin position="1"/>
        <end position="17"/>
    </location>
</feature>
<reference evidence="2" key="1">
    <citation type="submission" date="2023-07" db="EMBL/GenBank/DDBJ databases">
        <title>Chromosome-level genome assembly of Artemia franciscana.</title>
        <authorList>
            <person name="Jo E."/>
        </authorList>
    </citation>
    <scope>NUCLEOTIDE SEQUENCE</scope>
    <source>
        <tissue evidence="2">Whole body</tissue>
    </source>
</reference>
<comment type="caution">
    <text evidence="2">The sequence shown here is derived from an EMBL/GenBank/DDBJ whole genome shotgun (WGS) entry which is preliminary data.</text>
</comment>
<evidence type="ECO:0000256" key="1">
    <source>
        <dbReference type="SAM" id="SignalP"/>
    </source>
</evidence>
<gene>
    <name evidence="2" type="ORF">QYM36_014365</name>
</gene>
<proteinExistence type="predicted"/>